<reference evidence="2 3" key="1">
    <citation type="journal article" date="2016" name="Nat. Commun.">
        <title>Thousands of microbial genomes shed light on interconnected biogeochemical processes in an aquifer system.</title>
        <authorList>
            <person name="Anantharaman K."/>
            <person name="Brown C.T."/>
            <person name="Hug L.A."/>
            <person name="Sharon I."/>
            <person name="Castelle C.J."/>
            <person name="Probst A.J."/>
            <person name="Thomas B.C."/>
            <person name="Singh A."/>
            <person name="Wilkins M.J."/>
            <person name="Karaoz U."/>
            <person name="Brodie E.L."/>
            <person name="Williams K.H."/>
            <person name="Hubbard S.S."/>
            <person name="Banfield J.F."/>
        </authorList>
    </citation>
    <scope>NUCLEOTIDE SEQUENCE [LARGE SCALE GENOMIC DNA]</scope>
</reference>
<accession>A0A1F2WNY7</accession>
<evidence type="ECO:0000313" key="3">
    <source>
        <dbReference type="Proteomes" id="UP000177876"/>
    </source>
</evidence>
<sequence length="255" mass="27231">MRKQELSEILTRIKNDEISVEEAVSRIAAEPVTDLGFAKLDHHRELRKGLPEVIYCEGKHRDMIRPIVESLLANNTGNILLTRASDEVFEEVCAVFPEAEYRKEARFIVIRREESKSGGKIVVVTGGTADIPVAEEACIVAELTGNRVERLYDVGVAGVHRLISRTEIFRDASVIVAVAGMEGALASIVGGLVDCPVIAVPTSIGYGANLGGLSALLGMLNSCAMGVAVVNIDNGFGAGYIANLINRASVAKESA</sequence>
<dbReference type="AlphaFoldDB" id="A0A1F2WNY7"/>
<proteinExistence type="predicted"/>
<dbReference type="PANTHER" id="PTHR43064">
    <property type="entry name" value="PHOSPHORIBOSYLAMINOIMIDAZOLE CARBOXYLASE-RELATED"/>
    <property type="match status" value="1"/>
</dbReference>
<evidence type="ECO:0000313" key="2">
    <source>
        <dbReference type="EMBL" id="OFW58561.1"/>
    </source>
</evidence>
<dbReference type="Gene3D" id="3.40.50.1970">
    <property type="match status" value="1"/>
</dbReference>
<organism evidence="2 3">
    <name type="scientific">Candidatus Solincola sediminis</name>
    <dbReference type="NCBI Taxonomy" id="1797199"/>
    <lineage>
        <taxon>Bacteria</taxon>
        <taxon>Bacillati</taxon>
        <taxon>Actinomycetota</taxon>
        <taxon>Candidatus Geothermincolia</taxon>
        <taxon>Candidatus Geothermincolales</taxon>
        <taxon>Candidatus Geothermincolaceae</taxon>
        <taxon>Candidatus Solincola</taxon>
    </lineage>
</organism>
<dbReference type="SMART" id="SM01001">
    <property type="entry name" value="AIRC"/>
    <property type="match status" value="1"/>
</dbReference>
<dbReference type="NCBIfam" id="NF033503">
    <property type="entry name" value="LarB"/>
    <property type="match status" value="1"/>
</dbReference>
<name>A0A1F2WNY7_9ACTN</name>
<dbReference type="EMBL" id="MELK01000021">
    <property type="protein sequence ID" value="OFW58561.1"/>
    <property type="molecule type" value="Genomic_DNA"/>
</dbReference>
<dbReference type="GO" id="GO:0016787">
    <property type="term" value="F:hydrolase activity"/>
    <property type="evidence" value="ECO:0007669"/>
    <property type="project" value="InterPro"/>
</dbReference>
<gene>
    <name evidence="2" type="ORF">A2Y75_10265</name>
</gene>
<dbReference type="GO" id="GO:0006189">
    <property type="term" value="P:'de novo' IMP biosynthetic process"/>
    <property type="evidence" value="ECO:0007669"/>
    <property type="project" value="InterPro"/>
</dbReference>
<evidence type="ECO:0000259" key="1">
    <source>
        <dbReference type="SMART" id="SM01001"/>
    </source>
</evidence>
<dbReference type="SUPFAM" id="SSF52255">
    <property type="entry name" value="N5-CAIR mutase (phosphoribosylaminoimidazole carboxylase, PurE)"/>
    <property type="match status" value="1"/>
</dbReference>
<dbReference type="InterPro" id="IPR000031">
    <property type="entry name" value="PurE_dom"/>
</dbReference>
<dbReference type="PANTHER" id="PTHR43064:SF1">
    <property type="entry name" value="SLL1489 PROTEIN"/>
    <property type="match status" value="1"/>
</dbReference>
<dbReference type="STRING" id="1797197.A2Y75_10265"/>
<comment type="caution">
    <text evidence="2">The sequence shown here is derived from an EMBL/GenBank/DDBJ whole genome shotgun (WGS) entry which is preliminary data.</text>
</comment>
<feature type="domain" description="PurE" evidence="1">
    <location>
        <begin position="119"/>
        <end position="251"/>
    </location>
</feature>
<dbReference type="Proteomes" id="UP000177876">
    <property type="component" value="Unassembled WGS sequence"/>
</dbReference>
<protein>
    <submittedName>
        <fullName evidence="2">1-(5-phosphoribosyl)-5-amino-4-imidazole-carboxylate carboxylase</fullName>
    </submittedName>
</protein>
<dbReference type="InterPro" id="IPR039476">
    <property type="entry name" value="P2CMN_synthase_LarB"/>
</dbReference>
<dbReference type="Pfam" id="PF00731">
    <property type="entry name" value="AIRC"/>
    <property type="match status" value="1"/>
</dbReference>